<evidence type="ECO:0000313" key="3">
    <source>
        <dbReference type="EMBL" id="EGT49517.1"/>
    </source>
</evidence>
<organism evidence="4">
    <name type="scientific">Caenorhabditis brenneri</name>
    <name type="common">Nematode worm</name>
    <dbReference type="NCBI Taxonomy" id="135651"/>
    <lineage>
        <taxon>Eukaryota</taxon>
        <taxon>Metazoa</taxon>
        <taxon>Ecdysozoa</taxon>
        <taxon>Nematoda</taxon>
        <taxon>Chromadorea</taxon>
        <taxon>Rhabditida</taxon>
        <taxon>Rhabditina</taxon>
        <taxon>Rhabditomorpha</taxon>
        <taxon>Rhabditoidea</taxon>
        <taxon>Rhabditidae</taxon>
        <taxon>Peloderinae</taxon>
        <taxon>Caenorhabditis</taxon>
    </lineage>
</organism>
<accession>G0MDM4</accession>
<protein>
    <submittedName>
        <fullName evidence="3">Uncharacterized protein</fullName>
    </submittedName>
</protein>
<keyword evidence="4" id="KW-1185">Reference proteome</keyword>
<feature type="compositionally biased region" description="Acidic residues" evidence="1">
    <location>
        <begin position="92"/>
        <end position="102"/>
    </location>
</feature>
<dbReference type="FunCoup" id="G0MDM4">
    <property type="interactions" value="428"/>
</dbReference>
<evidence type="ECO:0000256" key="1">
    <source>
        <dbReference type="SAM" id="MobiDB-lite"/>
    </source>
</evidence>
<sequence>MTTAKSTISSGITGEQCEKYVASSEFSTDKRSNPDLYKECCEIQNYCPFWKEAWFIWTTVGVSCFIAVTCIFCIAWCCCCRDSRSRGRGDVEMEEDQKEETEEEKKNGKND</sequence>
<name>G0MDM4_CAEBE</name>
<proteinExistence type="predicted"/>
<dbReference type="EMBL" id="GL379790">
    <property type="protein sequence ID" value="EGT49517.1"/>
    <property type="molecule type" value="Genomic_DNA"/>
</dbReference>
<feature type="region of interest" description="Disordered" evidence="1">
    <location>
        <begin position="84"/>
        <end position="111"/>
    </location>
</feature>
<keyword evidence="2" id="KW-1133">Transmembrane helix</keyword>
<dbReference type="HOGENOM" id="CLU_2160612_0_0_1"/>
<evidence type="ECO:0000313" key="4">
    <source>
        <dbReference type="Proteomes" id="UP000008068"/>
    </source>
</evidence>
<feature type="transmembrane region" description="Helical" evidence="2">
    <location>
        <begin position="54"/>
        <end position="78"/>
    </location>
</feature>
<evidence type="ECO:0000256" key="2">
    <source>
        <dbReference type="SAM" id="Phobius"/>
    </source>
</evidence>
<dbReference type="AlphaFoldDB" id="G0MDM4"/>
<keyword evidence="2" id="KW-0812">Transmembrane</keyword>
<gene>
    <name evidence="3" type="ORF">CAEBREN_25859</name>
</gene>
<dbReference type="Proteomes" id="UP000008068">
    <property type="component" value="Unassembled WGS sequence"/>
</dbReference>
<keyword evidence="2" id="KW-0472">Membrane</keyword>
<dbReference type="InParanoid" id="G0MDM4"/>
<reference evidence="4" key="1">
    <citation type="submission" date="2011-07" db="EMBL/GenBank/DDBJ databases">
        <authorList>
            <consortium name="Caenorhabditis brenneri Sequencing and Analysis Consortium"/>
            <person name="Wilson R.K."/>
        </authorList>
    </citation>
    <scope>NUCLEOTIDE SEQUENCE [LARGE SCALE GENOMIC DNA]</scope>
    <source>
        <strain evidence="4">PB2801</strain>
    </source>
</reference>